<accession>A0A2S2R7X5</accession>
<dbReference type="EMBL" id="GGMS01016906">
    <property type="protein sequence ID" value="MBY86109.1"/>
    <property type="molecule type" value="Transcribed_RNA"/>
</dbReference>
<gene>
    <name evidence="1" type="ORF">g.46002</name>
</gene>
<sequence length="110" mass="13253">MTRNDKRTYERLSSIVLRVRAVRTTVYAVRTNWTYYVRRSAGDSRWTREYCGVKFFFFFFLSRPKILLHRGGTRDAELKRENDSGLQIIIIANLNTMHIFTTYIYDDKKR</sequence>
<name>A0A2S2R7X5_9HEMI</name>
<dbReference type="AlphaFoldDB" id="A0A2S2R7X5"/>
<reference evidence="1" key="1">
    <citation type="submission" date="2018-04" db="EMBL/GenBank/DDBJ databases">
        <title>Transcriptome assembly of Sipha flava.</title>
        <authorList>
            <person name="Scully E.D."/>
            <person name="Geib S.M."/>
            <person name="Palmer N.A."/>
            <person name="Koch K."/>
            <person name="Bradshaw J."/>
            <person name="Heng-Moss T."/>
            <person name="Sarath G."/>
        </authorList>
    </citation>
    <scope>NUCLEOTIDE SEQUENCE</scope>
</reference>
<evidence type="ECO:0000313" key="1">
    <source>
        <dbReference type="EMBL" id="MBY86109.1"/>
    </source>
</evidence>
<organism evidence="1">
    <name type="scientific">Sipha flava</name>
    <name type="common">yellow sugarcane aphid</name>
    <dbReference type="NCBI Taxonomy" id="143950"/>
    <lineage>
        <taxon>Eukaryota</taxon>
        <taxon>Metazoa</taxon>
        <taxon>Ecdysozoa</taxon>
        <taxon>Arthropoda</taxon>
        <taxon>Hexapoda</taxon>
        <taxon>Insecta</taxon>
        <taxon>Pterygota</taxon>
        <taxon>Neoptera</taxon>
        <taxon>Paraneoptera</taxon>
        <taxon>Hemiptera</taxon>
        <taxon>Sternorrhyncha</taxon>
        <taxon>Aphidomorpha</taxon>
        <taxon>Aphidoidea</taxon>
        <taxon>Aphididae</taxon>
        <taxon>Sipha</taxon>
    </lineage>
</organism>
<proteinExistence type="predicted"/>
<protein>
    <submittedName>
        <fullName evidence="1">Uncharacterized protein</fullName>
    </submittedName>
</protein>